<dbReference type="PROSITE" id="PS50104">
    <property type="entry name" value="TIR"/>
    <property type="match status" value="1"/>
</dbReference>
<comment type="function">
    <text evidence="10">Probable GTP-binding protein that may be involved in cell development.</text>
</comment>
<evidence type="ECO:0000256" key="4">
    <source>
        <dbReference type="ARBA" id="ARBA00022824"/>
    </source>
</evidence>
<dbReference type="Gene3D" id="3.40.50.300">
    <property type="entry name" value="P-loop containing nucleotide triphosphate hydrolases"/>
    <property type="match status" value="2"/>
</dbReference>
<evidence type="ECO:0000256" key="9">
    <source>
        <dbReference type="ARBA" id="ARBA00023136"/>
    </source>
</evidence>
<feature type="domain" description="TIR" evidence="12">
    <location>
        <begin position="12"/>
        <end position="177"/>
    </location>
</feature>
<dbReference type="EC" id="3.6.5.-" evidence="10"/>
<dbReference type="FunFam" id="3.40.50.300:FF:002271">
    <property type="entry name" value="Protein ROOT HAIR DEFECTIVE 3 homolog"/>
    <property type="match status" value="1"/>
</dbReference>
<dbReference type="PANTHER" id="PTHR45923">
    <property type="entry name" value="PROTEIN SEY1"/>
    <property type="match status" value="1"/>
</dbReference>
<keyword evidence="2 10" id="KW-0547">Nucleotide-binding</keyword>
<dbReference type="FunFam" id="3.40.50.10140:FF:000007">
    <property type="entry name" value="Disease resistance protein (TIR-NBS-LRR class)"/>
    <property type="match status" value="1"/>
</dbReference>
<name>A0A3P6BM38_BRACM</name>
<dbReference type="GO" id="GO:0007165">
    <property type="term" value="P:signal transduction"/>
    <property type="evidence" value="ECO:0007669"/>
    <property type="project" value="InterPro"/>
</dbReference>
<dbReference type="HAMAP" id="MF_03109">
    <property type="entry name" value="Sey1"/>
    <property type="match status" value="1"/>
</dbReference>
<dbReference type="GO" id="GO:0003924">
    <property type="term" value="F:GTPase activity"/>
    <property type="evidence" value="ECO:0007669"/>
    <property type="project" value="UniProtKB-UniRule"/>
</dbReference>
<dbReference type="InterPro" id="IPR027417">
    <property type="entry name" value="P-loop_NTPase"/>
</dbReference>
<evidence type="ECO:0000256" key="8">
    <source>
        <dbReference type="ARBA" id="ARBA00023134"/>
    </source>
</evidence>
<dbReference type="GO" id="GO:0005789">
    <property type="term" value="C:endoplasmic reticulum membrane"/>
    <property type="evidence" value="ECO:0007669"/>
    <property type="project" value="UniProtKB-SubCell"/>
</dbReference>
<evidence type="ECO:0000256" key="5">
    <source>
        <dbReference type="ARBA" id="ARBA00022989"/>
    </source>
</evidence>
<comment type="subcellular location">
    <subcellularLocation>
        <location evidence="10">Endoplasmic reticulum membrane</location>
        <topology evidence="10">Multi-pass membrane protein</topology>
    </subcellularLocation>
</comment>
<evidence type="ECO:0000256" key="6">
    <source>
        <dbReference type="ARBA" id="ARBA00023027"/>
    </source>
</evidence>
<keyword evidence="7" id="KW-0175">Coiled coil</keyword>
<dbReference type="Pfam" id="PF20428">
    <property type="entry name" value="Sey1_3HB"/>
    <property type="match status" value="1"/>
</dbReference>
<dbReference type="InterPro" id="IPR046758">
    <property type="entry name" value="Sey1/RHD3-like_3HB"/>
</dbReference>
<keyword evidence="4 10" id="KW-0256">Endoplasmic reticulum</keyword>
<keyword evidence="9 10" id="KW-0472">Membrane</keyword>
<keyword evidence="1 10" id="KW-0812">Transmembrane</keyword>
<dbReference type="PROSITE" id="PS51715">
    <property type="entry name" value="G_GB1_RHD3"/>
    <property type="match status" value="1"/>
</dbReference>
<dbReference type="InterPro" id="IPR000157">
    <property type="entry name" value="TIR_dom"/>
</dbReference>
<feature type="topological domain" description="Cytoplasmic" evidence="10">
    <location>
        <begin position="1"/>
        <end position="1045"/>
    </location>
</feature>
<dbReference type="Gene3D" id="3.40.50.10140">
    <property type="entry name" value="Toll/interleukin-1 receptor homology (TIR) domain"/>
    <property type="match status" value="1"/>
</dbReference>
<feature type="region of interest" description="Disordered" evidence="11">
    <location>
        <begin position="1125"/>
        <end position="1162"/>
    </location>
</feature>
<dbReference type="Pfam" id="PF01582">
    <property type="entry name" value="TIR"/>
    <property type="match status" value="1"/>
</dbReference>
<evidence type="ECO:0000256" key="1">
    <source>
        <dbReference type="ARBA" id="ARBA00022692"/>
    </source>
</evidence>
<keyword evidence="5 10" id="KW-1133">Transmembrane helix</keyword>
<reference evidence="15" key="1">
    <citation type="submission" date="2018-11" db="EMBL/GenBank/DDBJ databases">
        <authorList>
            <consortium name="Genoscope - CEA"/>
            <person name="William W."/>
        </authorList>
    </citation>
    <scope>NUCLEOTIDE SEQUENCE</scope>
</reference>
<evidence type="ECO:0000259" key="13">
    <source>
        <dbReference type="PROSITE" id="PS51715"/>
    </source>
</evidence>
<dbReference type="Proteomes" id="UP000694005">
    <property type="component" value="Chromosome A07"/>
</dbReference>
<dbReference type="SUPFAM" id="SSF52200">
    <property type="entry name" value="Toll/Interleukin receptor TIR domain"/>
    <property type="match status" value="1"/>
</dbReference>
<dbReference type="Pfam" id="PF05879">
    <property type="entry name" value="RHD3_GTPase"/>
    <property type="match status" value="1"/>
</dbReference>
<evidence type="ECO:0000256" key="7">
    <source>
        <dbReference type="ARBA" id="ARBA00023054"/>
    </source>
</evidence>
<protein>
    <recommendedName>
        <fullName evidence="10">Protein ROOT HAIR DEFECTIVE 3 homolog</fullName>
        <ecNumber evidence="10">3.6.5.-</ecNumber>
    </recommendedName>
    <alternativeName>
        <fullName evidence="10">Protein SEY1 homolog</fullName>
    </alternativeName>
</protein>
<evidence type="ECO:0000313" key="14">
    <source>
        <dbReference type="EMBL" id="CAG7904474.1"/>
    </source>
</evidence>
<keyword evidence="8 10" id="KW-0342">GTP-binding</keyword>
<dbReference type="InterPro" id="IPR030386">
    <property type="entry name" value="G_GB1_RHD3_dom"/>
</dbReference>
<feature type="domain" description="GB1/RHD3-type G" evidence="13">
    <location>
        <begin position="413"/>
        <end position="628"/>
    </location>
</feature>
<evidence type="ECO:0000256" key="3">
    <source>
        <dbReference type="ARBA" id="ARBA00022801"/>
    </source>
</evidence>
<keyword evidence="6" id="KW-0520">NAD</keyword>
<feature type="compositionally biased region" description="Low complexity" evidence="11">
    <location>
        <begin position="1125"/>
        <end position="1151"/>
    </location>
</feature>
<dbReference type="AlphaFoldDB" id="A0A3P6BM38"/>
<feature type="binding site" evidence="10">
    <location>
        <begin position="423"/>
        <end position="430"/>
    </location>
    <ligand>
        <name>GTP</name>
        <dbReference type="ChEBI" id="CHEBI:37565"/>
    </ligand>
</feature>
<dbReference type="Gramene" id="A07p41180.2_BraZ1">
    <property type="protein sequence ID" value="A07p41180.2_BraZ1.CDS"/>
    <property type="gene ID" value="A07g41180.2_BraZ1"/>
</dbReference>
<dbReference type="PANTHER" id="PTHR45923:SF5">
    <property type="entry name" value="PROTEIN ROOT HAIR DEFECTIVE 3 HOMOLOG 1"/>
    <property type="match status" value="1"/>
</dbReference>
<dbReference type="SMART" id="SM00255">
    <property type="entry name" value="TIR"/>
    <property type="match status" value="1"/>
</dbReference>
<proteinExistence type="inferred from homology"/>
<evidence type="ECO:0000256" key="11">
    <source>
        <dbReference type="SAM" id="MobiDB-lite"/>
    </source>
</evidence>
<comment type="similarity">
    <text evidence="10">Belongs to the TRAFAC class dynamin-like GTPase superfamily. GB1/RHD3 GTPase family. RHD3 subfamily.</text>
</comment>
<feature type="topological domain" description="Lumenal" evidence="10">
    <location>
        <begin position="1067"/>
        <end position="1069"/>
    </location>
</feature>
<evidence type="ECO:0000259" key="12">
    <source>
        <dbReference type="PROSITE" id="PS50104"/>
    </source>
</evidence>
<evidence type="ECO:0000256" key="2">
    <source>
        <dbReference type="ARBA" id="ARBA00022741"/>
    </source>
</evidence>
<dbReference type="EMBL" id="LR031574">
    <property type="protein sequence ID" value="VDD01974.1"/>
    <property type="molecule type" value="Genomic_DNA"/>
</dbReference>
<feature type="compositionally biased region" description="Basic and acidic residues" evidence="11">
    <location>
        <begin position="1152"/>
        <end position="1162"/>
    </location>
</feature>
<feature type="topological domain" description="Cytoplasmic" evidence="10">
    <location>
        <begin position="1091"/>
        <end position="1162"/>
    </location>
</feature>
<accession>A0A3P6BM38</accession>
<dbReference type="SUPFAM" id="SSF52540">
    <property type="entry name" value="P-loop containing nucleoside triphosphate hydrolases"/>
    <property type="match status" value="2"/>
</dbReference>
<organism evidence="15">
    <name type="scientific">Brassica campestris</name>
    <name type="common">Field mustard</name>
    <dbReference type="NCBI Taxonomy" id="3711"/>
    <lineage>
        <taxon>Eukaryota</taxon>
        <taxon>Viridiplantae</taxon>
        <taxon>Streptophyta</taxon>
        <taxon>Embryophyta</taxon>
        <taxon>Tracheophyta</taxon>
        <taxon>Spermatophyta</taxon>
        <taxon>Magnoliopsida</taxon>
        <taxon>eudicotyledons</taxon>
        <taxon>Gunneridae</taxon>
        <taxon>Pentapetalae</taxon>
        <taxon>rosids</taxon>
        <taxon>malvids</taxon>
        <taxon>Brassicales</taxon>
        <taxon>Brassicaceae</taxon>
        <taxon>Brassiceae</taxon>
        <taxon>Brassica</taxon>
    </lineage>
</organism>
<dbReference type="InterPro" id="IPR008803">
    <property type="entry name" value="RHD3/Sey1"/>
</dbReference>
<dbReference type="EMBL" id="LS974623">
    <property type="protein sequence ID" value="CAG7904474.1"/>
    <property type="molecule type" value="Genomic_DNA"/>
</dbReference>
<dbReference type="GO" id="GO:0005525">
    <property type="term" value="F:GTP binding"/>
    <property type="evidence" value="ECO:0007669"/>
    <property type="project" value="UniProtKB-UniRule"/>
</dbReference>
<keyword evidence="3 10" id="KW-0378">Hydrolase</keyword>
<evidence type="ECO:0000313" key="15">
    <source>
        <dbReference type="EMBL" id="VDD01974.1"/>
    </source>
</evidence>
<dbReference type="InterPro" id="IPR035897">
    <property type="entry name" value="Toll_tir_struct_dom_sf"/>
</dbReference>
<dbReference type="CDD" id="cd01851">
    <property type="entry name" value="GBP"/>
    <property type="match status" value="1"/>
</dbReference>
<sequence>MSSSITPTTSLRKYDVFLSFRGPDTRRNFISFLYKELVQRNIRTFKDDKELESGQKISPELERAIEESKFAVVVVSANYAASTWCLEELVKIMDVENKGSLTVIPVFHGVDPCHVRRQIGQVAVQLEKHEMREDREKVLSWRQALTNLASISGVCTMKWEDDSMMVDEIAKRISTWIDTTRNPTRTGSNLVGIDAHMKALSRLLDLNSKKNVRVVGIWARGGNGRSALAKFVYQNICQHFESHCFLENVKRISQDRHMSHLRQEVLKRVQVESNQKVLLVANEVNKLEHFDALAEDFSCFGPASIVIITTQDKQLLVSAGIKLVYEVELLRFRKVRELFRQLGFRVRERAIESVLCKGTSLAMKWLGCCLPLHILNADKSEGCCSVQLIDGDGIYNVSGIDHFIKEVKLGECGLSYAVVSIMGPQSSGKSTLLNSLFGTNFMEMDAFKGRSQTTKGIWLARCAGIEPCTLVMDLEGTDGRERGEDDTAFEKQSALFALAISDIVLINMWCHDIGREQAANKPLLKTVFQVMMRLFSPRKTTMLFVIRDKTRTPLENLEPVLREDIQKIWDSVPKPEAHKETPMSDFFNVEVVALSSYEEKEEQFKEQVASLRQRFMHSIAPGGLAGDRRGVIPASGFAFSADQIWRVIKENKDLDLPAHKVMVATVRCEEIANEKFSHFISNEDWRKLDEEVQAGPVSNFGKRLTSILGSCLSEYDGEATFFDEGVRSSKRHQLQEKLLQLVNPAFQDVLGHIRFGMLEKFKASFDKALEIGEGFSSASSAWFKSCMAQFDEECAGAIVEQADWDTAKVRDKLVRDIEAHISSIRTSKLSELTSQYESKLHGALSEPVEALLEGANDETWRTVKKLHRRETESAVSGFSSALACFDIEEEIRDKMVKSLQEYSRGVIESKAKEEAGRVLMRMKERFGTIFSHDSDSMPRVWTGKEDIRAITKAARSASLKLLSVMVVIRLGDETDNIEKTLSVALLDPTTSKKSITASDPLASSTWDEIPSSRTLITPVQCKSIWRQFKTETEYTEANKRGSNWLPPPWAILALILLGFNEFMTLLRNPLYLGLLFVGFLLLKALWTQLDIPGEFRNGVVPGLISISAKFVPTVMNLLKNLAAEGEAPPAANPENRRPSNNTSSHASSSENPTEHKSGSKTD</sequence>
<evidence type="ECO:0000256" key="10">
    <source>
        <dbReference type="HAMAP-Rule" id="MF_03109"/>
    </source>
</evidence>
<gene>
    <name evidence="15" type="ORF">BRAA07T31451Z</name>
    <name evidence="14" type="ORF">BRAPAZ1V2_A07P41180.2</name>
</gene>